<evidence type="ECO:0000259" key="1">
    <source>
        <dbReference type="Pfam" id="PF05598"/>
    </source>
</evidence>
<gene>
    <name evidence="2" type="ORF">COT12_00500</name>
</gene>
<proteinExistence type="predicted"/>
<dbReference type="PANTHER" id="PTHR35604">
    <property type="entry name" value="TRANSPOSASE INSH FOR INSERTION SEQUENCE ELEMENT IS5A-RELATED"/>
    <property type="match status" value="1"/>
</dbReference>
<reference evidence="3" key="1">
    <citation type="submission" date="2017-09" db="EMBL/GenBank/DDBJ databases">
        <title>Depth-based differentiation of microbial function through sediment-hosted aquifers and enrichment of novel symbionts in the deep terrestrial subsurface.</title>
        <authorList>
            <person name="Probst A.J."/>
            <person name="Ladd B."/>
            <person name="Jarett J.K."/>
            <person name="Geller-Mcgrath D.E."/>
            <person name="Sieber C.M.K."/>
            <person name="Emerson J.B."/>
            <person name="Anantharaman K."/>
            <person name="Thomas B.C."/>
            <person name="Malmstrom R."/>
            <person name="Stieglmeier M."/>
            <person name="Klingl A."/>
            <person name="Woyke T."/>
            <person name="Ryan C.M."/>
            <person name="Banfield J.F."/>
        </authorList>
    </citation>
    <scope>NUCLEOTIDE SEQUENCE [LARGE SCALE GENOMIC DNA]</scope>
</reference>
<comment type="caution">
    <text evidence="2">The sequence shown here is derived from an EMBL/GenBank/DDBJ whole genome shotgun (WGS) entry which is preliminary data.</text>
</comment>
<name>A0A2M6YD11_9BACT</name>
<feature type="domain" description="Transposase InsH N-terminal" evidence="1">
    <location>
        <begin position="20"/>
        <end position="113"/>
    </location>
</feature>
<dbReference type="Pfam" id="PF05598">
    <property type="entry name" value="DUF772"/>
    <property type="match status" value="1"/>
</dbReference>
<evidence type="ECO:0000313" key="3">
    <source>
        <dbReference type="Proteomes" id="UP000229896"/>
    </source>
</evidence>
<evidence type="ECO:0000313" key="2">
    <source>
        <dbReference type="EMBL" id="PIU24544.1"/>
    </source>
</evidence>
<dbReference type="AlphaFoldDB" id="A0A2M6YD11"/>
<organism evidence="2 3">
    <name type="scientific">Candidatus Berkelbacteria bacterium CG08_land_8_20_14_0_20_39_8</name>
    <dbReference type="NCBI Taxonomy" id="1974511"/>
    <lineage>
        <taxon>Bacteria</taxon>
        <taxon>Candidatus Berkelbacteria</taxon>
    </lineage>
</organism>
<dbReference type="Proteomes" id="UP000229896">
    <property type="component" value="Unassembled WGS sequence"/>
</dbReference>
<dbReference type="InterPro" id="IPR008490">
    <property type="entry name" value="Transposase_InsH_N"/>
</dbReference>
<dbReference type="EMBL" id="PEXI01000020">
    <property type="protein sequence ID" value="PIU24544.1"/>
    <property type="molecule type" value="Genomic_DNA"/>
</dbReference>
<protein>
    <recommendedName>
        <fullName evidence="1">Transposase InsH N-terminal domain-containing protein</fullName>
    </recommendedName>
</protein>
<sequence length="205" mass="23432">MYSFQPSAAKLVGLYESEILEQAVNKDHPFRELNKSLSLDKIARQFRTLYSKTGAKGIVIEQAIRLFAVQFLEDLSDREMERGVSKNMAIRWFCGYELTEKTPDHSFFGKFRDWLGTKNIGKIFKQINDGLKDQGLITETFSFVDASGIVTKTTLWKKRDKAIAEGQKKLNNRNVKKYAVDKQARYDCKGNKNSSSVTNDITVLI</sequence>
<accession>A0A2M6YD11</accession>
<dbReference type="PANTHER" id="PTHR35604:SF2">
    <property type="entry name" value="TRANSPOSASE INSH FOR INSERTION SEQUENCE ELEMENT IS5A-RELATED"/>
    <property type="match status" value="1"/>
</dbReference>